<reference evidence="1" key="1">
    <citation type="journal article" date="2021" name="Proc. Natl. Acad. Sci. U.S.A.">
        <title>A Catalog of Tens of Thousands of Viruses from Human Metagenomes Reveals Hidden Associations with Chronic Diseases.</title>
        <authorList>
            <person name="Tisza M.J."/>
            <person name="Buck C.B."/>
        </authorList>
    </citation>
    <scope>NUCLEOTIDE SEQUENCE</scope>
    <source>
        <strain evidence="1">Ctiu99</strain>
    </source>
</reference>
<organism evidence="1">
    <name type="scientific">Myoviridae sp. ctiu99</name>
    <dbReference type="NCBI Taxonomy" id="2825158"/>
    <lineage>
        <taxon>Viruses</taxon>
        <taxon>Duplodnaviria</taxon>
        <taxon>Heunggongvirae</taxon>
        <taxon>Uroviricota</taxon>
        <taxon>Caudoviricetes</taxon>
    </lineage>
</organism>
<dbReference type="EMBL" id="BK015257">
    <property type="protein sequence ID" value="DAD98251.1"/>
    <property type="molecule type" value="Genomic_DNA"/>
</dbReference>
<name>A0A8S5NW97_9CAUD</name>
<evidence type="ECO:0000313" key="1">
    <source>
        <dbReference type="EMBL" id="DAD98251.1"/>
    </source>
</evidence>
<sequence>MTGRAEQYTNTASANIIIYPLPIRGLIMPIL</sequence>
<proteinExistence type="predicted"/>
<protein>
    <submittedName>
        <fullName evidence="1">Uncharacterized protein</fullName>
    </submittedName>
</protein>
<accession>A0A8S5NW97</accession>